<dbReference type="CDD" id="cd00190">
    <property type="entry name" value="Tryp_SPc"/>
    <property type="match status" value="1"/>
</dbReference>
<accession>A0A8J2P7A0</accession>
<dbReference type="PROSITE" id="PS01209">
    <property type="entry name" value="LDLRA_1"/>
    <property type="match status" value="1"/>
</dbReference>
<dbReference type="PANTHER" id="PTHR11412">
    <property type="entry name" value="MACROGLOBULIN / COMPLEMENT"/>
    <property type="match status" value="1"/>
</dbReference>
<keyword evidence="2" id="KW-0882">Thioester bond</keyword>
<dbReference type="EMBL" id="CAJVCH010391947">
    <property type="protein sequence ID" value="CAG7817346.1"/>
    <property type="molecule type" value="Genomic_DNA"/>
</dbReference>
<dbReference type="GO" id="GO:0006508">
    <property type="term" value="P:proteolysis"/>
    <property type="evidence" value="ECO:0007669"/>
    <property type="project" value="UniProtKB-KW"/>
</dbReference>
<feature type="non-terminal residue" evidence="7">
    <location>
        <position position="1"/>
    </location>
</feature>
<dbReference type="InterPro" id="IPR050473">
    <property type="entry name" value="A2M/Complement_sys"/>
</dbReference>
<dbReference type="Pfam" id="PF00057">
    <property type="entry name" value="Ldl_recept_a"/>
    <property type="match status" value="1"/>
</dbReference>
<dbReference type="PROSITE" id="PS50068">
    <property type="entry name" value="LDLRA_2"/>
    <property type="match status" value="1"/>
</dbReference>
<dbReference type="SMART" id="SM00020">
    <property type="entry name" value="Tryp_SPc"/>
    <property type="match status" value="1"/>
</dbReference>
<feature type="disulfide bond" evidence="4">
    <location>
        <begin position="276"/>
        <end position="291"/>
    </location>
</feature>
<feature type="domain" description="Peptidase S1" evidence="6">
    <location>
        <begin position="5"/>
        <end position="249"/>
    </location>
</feature>
<proteinExistence type="predicted"/>
<evidence type="ECO:0000256" key="3">
    <source>
        <dbReference type="ARBA" id="ARBA00023157"/>
    </source>
</evidence>
<protein>
    <recommendedName>
        <fullName evidence="6">Peptidase S1 domain-containing protein</fullName>
    </recommendedName>
</protein>
<keyword evidence="5" id="KW-0378">Hydrolase</keyword>
<keyword evidence="5" id="KW-0645">Protease</keyword>
<dbReference type="SMART" id="SM00192">
    <property type="entry name" value="LDLa"/>
    <property type="match status" value="1"/>
</dbReference>
<organism evidence="7 8">
    <name type="scientific">Allacma fusca</name>
    <dbReference type="NCBI Taxonomy" id="39272"/>
    <lineage>
        <taxon>Eukaryota</taxon>
        <taxon>Metazoa</taxon>
        <taxon>Ecdysozoa</taxon>
        <taxon>Arthropoda</taxon>
        <taxon>Hexapoda</taxon>
        <taxon>Collembola</taxon>
        <taxon>Symphypleona</taxon>
        <taxon>Sminthuridae</taxon>
        <taxon>Allacma</taxon>
    </lineage>
</organism>
<dbReference type="GO" id="GO:0004252">
    <property type="term" value="F:serine-type endopeptidase activity"/>
    <property type="evidence" value="ECO:0007669"/>
    <property type="project" value="InterPro"/>
</dbReference>
<dbReference type="InterPro" id="IPR009048">
    <property type="entry name" value="A-macroglobulin_rcpt-bd"/>
</dbReference>
<dbReference type="CDD" id="cd00112">
    <property type="entry name" value="LDLa"/>
    <property type="match status" value="1"/>
</dbReference>
<evidence type="ECO:0000256" key="2">
    <source>
        <dbReference type="ARBA" id="ARBA00022966"/>
    </source>
</evidence>
<dbReference type="InterPro" id="IPR001254">
    <property type="entry name" value="Trypsin_dom"/>
</dbReference>
<evidence type="ECO:0000256" key="1">
    <source>
        <dbReference type="ARBA" id="ARBA00022729"/>
    </source>
</evidence>
<dbReference type="PANTHER" id="PTHR11412:SF136">
    <property type="entry name" value="CD109 ANTIGEN"/>
    <property type="match status" value="1"/>
</dbReference>
<dbReference type="Pfam" id="PF07677">
    <property type="entry name" value="A2M_recep"/>
    <property type="match status" value="1"/>
</dbReference>
<gene>
    <name evidence="7" type="ORF">AFUS01_LOCUS27919</name>
</gene>
<keyword evidence="3 4" id="KW-1015">Disulfide bond</keyword>
<evidence type="ECO:0000256" key="5">
    <source>
        <dbReference type="RuleBase" id="RU363034"/>
    </source>
</evidence>
<dbReference type="InterPro" id="IPR018114">
    <property type="entry name" value="TRYPSIN_HIS"/>
</dbReference>
<dbReference type="InterPro" id="IPR023415">
    <property type="entry name" value="LDLR_class-A_CS"/>
</dbReference>
<evidence type="ECO:0000259" key="6">
    <source>
        <dbReference type="PROSITE" id="PS50240"/>
    </source>
</evidence>
<dbReference type="Proteomes" id="UP000708208">
    <property type="component" value="Unassembled WGS sequence"/>
</dbReference>
<dbReference type="PROSITE" id="PS00134">
    <property type="entry name" value="TRYPSIN_HIS"/>
    <property type="match status" value="1"/>
</dbReference>
<dbReference type="OrthoDB" id="6380398at2759"/>
<dbReference type="PROSITE" id="PS50240">
    <property type="entry name" value="TRYPSIN_DOM"/>
    <property type="match status" value="1"/>
</dbReference>
<feature type="disulfide bond" evidence="4">
    <location>
        <begin position="264"/>
        <end position="282"/>
    </location>
</feature>
<evidence type="ECO:0000313" key="8">
    <source>
        <dbReference type="Proteomes" id="UP000708208"/>
    </source>
</evidence>
<dbReference type="PROSITE" id="PS00135">
    <property type="entry name" value="TRYPSIN_SER"/>
    <property type="match status" value="1"/>
</dbReference>
<evidence type="ECO:0000256" key="4">
    <source>
        <dbReference type="PROSITE-ProRule" id="PRU00124"/>
    </source>
</evidence>
<dbReference type="GO" id="GO:0005615">
    <property type="term" value="C:extracellular space"/>
    <property type="evidence" value="ECO:0007669"/>
    <property type="project" value="InterPro"/>
</dbReference>
<dbReference type="Pfam" id="PF07678">
    <property type="entry name" value="TED_complement"/>
    <property type="match status" value="1"/>
</dbReference>
<comment type="caution">
    <text evidence="7">The sequence shown here is derived from an EMBL/GenBank/DDBJ whole genome shotgun (WGS) entry which is preliminary data.</text>
</comment>
<dbReference type="InterPro" id="IPR033116">
    <property type="entry name" value="TRYPSIN_SER"/>
</dbReference>
<dbReference type="InterPro" id="IPR002172">
    <property type="entry name" value="LDrepeatLR_classA_rpt"/>
</dbReference>
<keyword evidence="8" id="KW-1185">Reference proteome</keyword>
<feature type="disulfide bond" evidence="4">
    <location>
        <begin position="257"/>
        <end position="269"/>
    </location>
</feature>
<sequence length="1676" mass="187629">RTLKVSDGQSTTATEFPYQVQLQTDRGDPFCSGIILTAHIILTAAHCLRFKKWNEVRVVAGKQSQLDVTIPEGSIQTRGLLTHPRLHEEYDPETDQHDIALLWLNESLNFKSFIKNVLIPNEEIGRLLNADAVVSGWGTAPDKKSRPPNLLKANITVYSDSTCKNKWTTGFLDGMTCAGGEVADACKGDSGGPLTCTHQNSSTKAFACGIVSFGSFENSTVPCGKNVAQKPGIYTNVTKYYKWIMHKSCETRRNASCPSNYFRCCNHLCIPSESKCDDFNDCGDMSDERECPSAKSELQAKKCTPSEVMCPKLPVIFTAIAPKFIYPYSTYRIQISVQSDVDNLPKYQFHADIHTDSSWPIFNPKAKGLHLRGGESGQLILTKTQLTANMYILALRLKDLSSNETFYFQQYIVPGRNDRILMHTDKPIYSPGETVHLRVNFLDMFDFFNGSSAKIKIFDTRNHLVKLWEDSIPPDGTLFKIFPLANILNTGQWRISVNAIYKDLVNEEDLFSNHTLTFQVSKRDPPPFSLVLTVPARIVKSRKARLPVQIDVIRQDDLSIQGDCIVSLTVIDDNCGTSLSDTIEVLEFKVNVTSTTKIIDLGKFLTENLQKGKRLEVKVTVTDELSGQTVVQVSTVSISRAECKIKTFGMNNFKRLGLPFFISFKVVDLHDQPLETIDSGAITIEHNFFGTTAAFLEDLVGGAVNISLDSTRLPKNLYIKAKYRGCSITYDVPVMQSSIGKFLQIRLVHPVTFNQQITPGTKLKIHVMITHPVKSVTIVFFCENKVVLTNSFNLPGLNTDFEIERTYPLKVGLNVKLLIFTYIDGIFVSDSLDFKTASIPVASSEEPLIFASKQSLEPGERLNLRIKAPINSSVYLFGAEESLLEGREDFLTDNWIQRELEMTDRNRYDDLKGFNELRRAGMAVFTNAPDQNTNDTGSGSVYDYTHKCDKISRNSRDDFSGMIWISESFIAQRPETVLSFLAPFKISNWIIKGYYTNIVNEPNQVVSFPKLTLVTKAQFIISINLPFSVVLFEELTFPVLIHLHNLSGTGAQNMALTIKNSEDFDAQTSELEKVVQCSEMVTKSTLKVKPIRIGLIMIEVIAKYGSKEASVQKQLHILPAGDKRVQRKSSAFLSFSSSEISPPTLRALIVGMGNPPYLTSFNRTNKILTDLESAEVLICSDVMAFVINNVEELVSLPEISAEVNMLKFVGNVAILKYLTATGQVETEHWKKTVASLEKCYQSQLFFRHDDGSFTELGEKTSSGSTWFTAYVVRHLLLARRYIGVDDQILLDGINFLKNQQVPETGEFKEAVKGGTPKSEIALTAFVALAFLENQKLNMSENVFGQNIELARNFVKSRYTDLKRNASFANYYAQVLVTYMEHFWHDLNPNETTCKSGYISEMLMTDKNDPQILAGTPEQQVEIMSYTILISVLRGKHLDAMFFMNQLLYNGLNEQGGFIATEDKAVALLAMTELMEEHHKSYISSQLSISATADGVTYTSIATNVGVNQSLILHKYSVPVTTNAVNVTSVGKGLVFAQLSNTFFVKRSSVNGSFSLDVTTVQNERGNFNLRICTTLRREGFSDATILEVHLPSGYKFCKKVTSESLEQMSGYHNHHFVNLNTKLEIGLESLSNTQSYCFDIQAREVFHVREIAGSYIRVYELVDAANFSQQIYHIGG</sequence>
<name>A0A8J2P7A0_9HEXA</name>
<dbReference type="Pfam" id="PF00089">
    <property type="entry name" value="Trypsin"/>
    <property type="match status" value="1"/>
</dbReference>
<keyword evidence="1" id="KW-0732">Signal</keyword>
<evidence type="ECO:0000313" key="7">
    <source>
        <dbReference type="EMBL" id="CAG7817346.1"/>
    </source>
</evidence>
<dbReference type="InterPro" id="IPR011626">
    <property type="entry name" value="Alpha-macroglobulin_TED"/>
</dbReference>
<dbReference type="SMART" id="SM01361">
    <property type="entry name" value="A2M_recep"/>
    <property type="match status" value="1"/>
</dbReference>
<reference evidence="7" key="1">
    <citation type="submission" date="2021-06" db="EMBL/GenBank/DDBJ databases">
        <authorList>
            <person name="Hodson N. C."/>
            <person name="Mongue J. A."/>
            <person name="Jaron S. K."/>
        </authorList>
    </citation>
    <scope>NUCLEOTIDE SEQUENCE</scope>
</reference>
<dbReference type="FunFam" id="2.40.10.10:FF:000068">
    <property type="entry name" value="transmembrane protease serine 2"/>
    <property type="match status" value="1"/>
</dbReference>
<keyword evidence="5" id="KW-0720">Serine protease</keyword>